<feature type="domain" description="Glycosyltransferase 2-like" evidence="1">
    <location>
        <begin position="18"/>
        <end position="137"/>
    </location>
</feature>
<dbReference type="EC" id="2.4.-.-" evidence="2"/>
<dbReference type="PANTHER" id="PTHR43179:SF7">
    <property type="entry name" value="RHAMNOSYLTRANSFERASE WBBL"/>
    <property type="match status" value="1"/>
</dbReference>
<keyword evidence="2" id="KW-0808">Transferase</keyword>
<dbReference type="CDD" id="cd00761">
    <property type="entry name" value="Glyco_tranf_GTA_type"/>
    <property type="match status" value="1"/>
</dbReference>
<organism evidence="2 3">
    <name type="scientific">Streptacidiphilus jeojiensis</name>
    <dbReference type="NCBI Taxonomy" id="3229225"/>
    <lineage>
        <taxon>Bacteria</taxon>
        <taxon>Bacillati</taxon>
        <taxon>Actinomycetota</taxon>
        <taxon>Actinomycetes</taxon>
        <taxon>Kitasatosporales</taxon>
        <taxon>Streptomycetaceae</taxon>
        <taxon>Streptacidiphilus</taxon>
    </lineage>
</organism>
<name>A0ABV6XGM5_9ACTN</name>
<dbReference type="InterPro" id="IPR001173">
    <property type="entry name" value="Glyco_trans_2-like"/>
</dbReference>
<dbReference type="Gene3D" id="3.90.550.10">
    <property type="entry name" value="Spore Coat Polysaccharide Biosynthesis Protein SpsA, Chain A"/>
    <property type="match status" value="1"/>
</dbReference>
<keyword evidence="3" id="KW-1185">Reference proteome</keyword>
<evidence type="ECO:0000313" key="2">
    <source>
        <dbReference type="EMBL" id="MFC1437425.1"/>
    </source>
</evidence>
<dbReference type="RefSeq" id="WP_380562758.1">
    <property type="nucleotide sequence ID" value="NZ_JBEUKS010000001.1"/>
</dbReference>
<evidence type="ECO:0000313" key="3">
    <source>
        <dbReference type="Proteomes" id="UP001592581"/>
    </source>
</evidence>
<dbReference type="Proteomes" id="UP001592581">
    <property type="component" value="Unassembled WGS sequence"/>
</dbReference>
<proteinExistence type="predicted"/>
<protein>
    <submittedName>
        <fullName evidence="2">Glycosyltransferase family A protein</fullName>
        <ecNumber evidence="2">2.4.-.-</ecNumber>
    </submittedName>
</protein>
<dbReference type="InterPro" id="IPR029044">
    <property type="entry name" value="Nucleotide-diphossugar_trans"/>
</dbReference>
<sequence>MPQTLTTSAPHPRPPLISVVVPTRDSPEQVDRLLTSLAAQDCAGVEVLVNDDRRSRRPLDEVVDRHRRQGLDVRLIRDNPTRAAGRRRGTAHTSAPLVLHLDSDMTAEPGLLRECRQLIEHQGYDALVIPEVSVGEGFWARCKVLEKRCHDGDARVESLRCLRRDLYQRIGGHDEELVWAEDRDLDLRARAARARVGLCTQVLLHHEGTITLRDTMRKKAHYARTADRFAAKHPQDFAAQASPRRLLTLGRRGWRESRNPVLVAGLVFLKACEYAAAGSTLLALRISRTVTR</sequence>
<dbReference type="PANTHER" id="PTHR43179">
    <property type="entry name" value="RHAMNOSYLTRANSFERASE WBBL"/>
    <property type="match status" value="1"/>
</dbReference>
<keyword evidence="2" id="KW-0328">Glycosyltransferase</keyword>
<dbReference type="Pfam" id="PF00535">
    <property type="entry name" value="Glycos_transf_2"/>
    <property type="match status" value="1"/>
</dbReference>
<evidence type="ECO:0000259" key="1">
    <source>
        <dbReference type="Pfam" id="PF00535"/>
    </source>
</evidence>
<dbReference type="SUPFAM" id="SSF53448">
    <property type="entry name" value="Nucleotide-diphospho-sugar transferases"/>
    <property type="match status" value="1"/>
</dbReference>
<gene>
    <name evidence="2" type="ORF">ABUW04_04080</name>
</gene>
<dbReference type="GO" id="GO:0016757">
    <property type="term" value="F:glycosyltransferase activity"/>
    <property type="evidence" value="ECO:0007669"/>
    <property type="project" value="UniProtKB-KW"/>
</dbReference>
<comment type="caution">
    <text evidence="2">The sequence shown here is derived from an EMBL/GenBank/DDBJ whole genome shotgun (WGS) entry which is preliminary data.</text>
</comment>
<dbReference type="EMBL" id="JBEUKS010000001">
    <property type="protein sequence ID" value="MFC1437425.1"/>
    <property type="molecule type" value="Genomic_DNA"/>
</dbReference>
<reference evidence="2 3" key="1">
    <citation type="submission" date="2024-06" db="EMBL/GenBank/DDBJ databases">
        <authorList>
            <person name="Lee S.D."/>
        </authorList>
    </citation>
    <scope>NUCLEOTIDE SEQUENCE [LARGE SCALE GENOMIC DNA]</scope>
    <source>
        <strain evidence="2 3">N1-10</strain>
    </source>
</reference>
<accession>A0ABV6XGM5</accession>